<gene>
    <name evidence="2" type="ORF">NCTC12722_02115</name>
</gene>
<organism evidence="2 3">
    <name type="scientific">Afipia felis</name>
    <name type="common">Cat scratch disease bacillus</name>
    <dbReference type="NCBI Taxonomy" id="1035"/>
    <lineage>
        <taxon>Bacteria</taxon>
        <taxon>Pseudomonadati</taxon>
        <taxon>Pseudomonadota</taxon>
        <taxon>Alphaproteobacteria</taxon>
        <taxon>Hyphomicrobiales</taxon>
        <taxon>Nitrobacteraceae</taxon>
        <taxon>Afipia</taxon>
    </lineage>
</organism>
<dbReference type="InterPro" id="IPR045057">
    <property type="entry name" value="Gcn5-rel_NAT"/>
</dbReference>
<dbReference type="OrthoDB" id="9800945at2"/>
<reference evidence="2 3" key="1">
    <citation type="submission" date="2018-06" db="EMBL/GenBank/DDBJ databases">
        <authorList>
            <consortium name="Pathogen Informatics"/>
            <person name="Doyle S."/>
        </authorList>
    </citation>
    <scope>NUCLEOTIDE SEQUENCE [LARGE SCALE GENOMIC DNA]</scope>
    <source>
        <strain evidence="2 3">NCTC12722</strain>
    </source>
</reference>
<dbReference type="InterPro" id="IPR016181">
    <property type="entry name" value="Acyl_CoA_acyltransferase"/>
</dbReference>
<dbReference type="PANTHER" id="PTHR31435">
    <property type="entry name" value="PROTEIN NATD1"/>
    <property type="match status" value="1"/>
</dbReference>
<dbReference type="EMBL" id="UIGB01000001">
    <property type="protein sequence ID" value="SUU84912.1"/>
    <property type="molecule type" value="Genomic_DNA"/>
</dbReference>
<proteinExistence type="predicted"/>
<evidence type="ECO:0000259" key="1">
    <source>
        <dbReference type="PROSITE" id="PS51729"/>
    </source>
</evidence>
<dbReference type="PROSITE" id="PS51729">
    <property type="entry name" value="GNAT_YJDJ"/>
    <property type="match status" value="1"/>
</dbReference>
<dbReference type="Proteomes" id="UP000254343">
    <property type="component" value="Unassembled WGS sequence"/>
</dbReference>
<evidence type="ECO:0000313" key="2">
    <source>
        <dbReference type="EMBL" id="SUU84912.1"/>
    </source>
</evidence>
<dbReference type="Gene3D" id="3.40.630.30">
    <property type="match status" value="1"/>
</dbReference>
<dbReference type="InterPro" id="IPR031165">
    <property type="entry name" value="GNAT_YJDJ"/>
</dbReference>
<feature type="domain" description="N-acetyltransferase" evidence="1">
    <location>
        <begin position="9"/>
        <end position="94"/>
    </location>
</feature>
<sequence>MSDATGTVQDNPAESRYELTVDGYLAGAYYRLSDGVITFTHTEVPKELGGRGIGSQLVKGALDDVRARHLKVVPQCPFVKAYIEKHTDYADLLK</sequence>
<dbReference type="RefSeq" id="WP_002715737.1">
    <property type="nucleotide sequence ID" value="NZ_UFSI01000001.1"/>
</dbReference>
<name>A0A380W7M8_AFIFE</name>
<evidence type="ECO:0000313" key="3">
    <source>
        <dbReference type="Proteomes" id="UP000254343"/>
    </source>
</evidence>
<dbReference type="AlphaFoldDB" id="A0A380W7M8"/>
<accession>A0A380W7M8</accession>
<dbReference type="PANTHER" id="PTHR31435:SF10">
    <property type="entry name" value="BSR4717 PROTEIN"/>
    <property type="match status" value="1"/>
</dbReference>
<protein>
    <recommendedName>
        <fullName evidence="1">N-acetyltransferase domain-containing protein</fullName>
    </recommendedName>
</protein>
<dbReference type="Pfam" id="PF14542">
    <property type="entry name" value="Acetyltransf_CG"/>
    <property type="match status" value="1"/>
</dbReference>
<dbReference type="SUPFAM" id="SSF55729">
    <property type="entry name" value="Acyl-CoA N-acyltransferases (Nat)"/>
    <property type="match status" value="1"/>
</dbReference>